<evidence type="ECO:0000256" key="14">
    <source>
        <dbReference type="PROSITE-ProRule" id="PRU00391"/>
    </source>
</evidence>
<dbReference type="InterPro" id="IPR010979">
    <property type="entry name" value="Ribosomal_uS13-like_H2TH"/>
</dbReference>
<evidence type="ECO:0000256" key="13">
    <source>
        <dbReference type="ARBA" id="ARBA00023295"/>
    </source>
</evidence>
<dbReference type="PROSITE" id="PS51066">
    <property type="entry name" value="ZF_FPG_2"/>
    <property type="match status" value="1"/>
</dbReference>
<dbReference type="SMART" id="SM00898">
    <property type="entry name" value="Fapy_DNA_glyco"/>
    <property type="match status" value="1"/>
</dbReference>
<keyword evidence="5" id="KW-0227">DNA damage</keyword>
<dbReference type="Pfam" id="PF01149">
    <property type="entry name" value="Fapy_DNA_glyco"/>
    <property type="match status" value="1"/>
</dbReference>
<dbReference type="SMART" id="SM01232">
    <property type="entry name" value="H2TH"/>
    <property type="match status" value="1"/>
</dbReference>
<name>A0A318LS37_9PSEU</name>
<dbReference type="SUPFAM" id="SSF81624">
    <property type="entry name" value="N-terminal domain of MutM-like DNA repair proteins"/>
    <property type="match status" value="1"/>
</dbReference>
<proteinExistence type="inferred from homology"/>
<keyword evidence="18" id="KW-1185">Reference proteome</keyword>
<dbReference type="SUPFAM" id="SSF57716">
    <property type="entry name" value="Glucocorticoid receptor-like (DNA-binding domain)"/>
    <property type="match status" value="1"/>
</dbReference>
<dbReference type="GO" id="GO:0008270">
    <property type="term" value="F:zinc ion binding"/>
    <property type="evidence" value="ECO:0007669"/>
    <property type="project" value="UniProtKB-KW"/>
</dbReference>
<reference evidence="17 18" key="1">
    <citation type="submission" date="2016-07" db="EMBL/GenBank/DDBJ databases">
        <title>Draft genome sequence of Prauserella sp. YIM 121212, isolated from alkaline soil.</title>
        <authorList>
            <person name="Ruckert C."/>
            <person name="Albersmeier A."/>
            <person name="Jiang C.-L."/>
            <person name="Jiang Y."/>
            <person name="Kalinowski J."/>
            <person name="Schneider O."/>
            <person name="Winkler A."/>
            <person name="Zotchev S.B."/>
        </authorList>
    </citation>
    <scope>NUCLEOTIDE SEQUENCE [LARGE SCALE GENOMIC DNA]</scope>
    <source>
        <strain evidence="17 18">YIM 121212</strain>
    </source>
</reference>
<dbReference type="GO" id="GO:0034039">
    <property type="term" value="F:8-oxo-7,8-dihydroguanine DNA N-glycosylase activity"/>
    <property type="evidence" value="ECO:0007669"/>
    <property type="project" value="TreeGrafter"/>
</dbReference>
<dbReference type="InterPro" id="IPR010663">
    <property type="entry name" value="Znf_FPG/IleRS"/>
</dbReference>
<keyword evidence="10" id="KW-0234">DNA repair</keyword>
<evidence type="ECO:0000256" key="12">
    <source>
        <dbReference type="ARBA" id="ARBA00023268"/>
    </source>
</evidence>
<dbReference type="Pfam" id="PF06831">
    <property type="entry name" value="H2TH"/>
    <property type="match status" value="1"/>
</dbReference>
<sequence>MPELPEVEALAYHLREHAVGRTVTRVDVASLSVLKTVSPPWTELHGREVTGAGRHGKHLDLVCGDLHLIVHLARAGWLRWSDSLSPAPPRPGGKGPIALRVHLTNTAARSASVAGGGGRREGGPGFDLTEAGTKKGLAVWIVHDPKEVDSIARLGPDALDLDRDGLATLLKGQTARLKTVLTDQRVLAGIGNAYSDEILHTARLSPYATPAKLTDEAIDRLAEAVREVLTGAVERSVGQDAARLKGEKRSGLRVHARTGLPCPVCGDTVREVSFADKAFQYCPTCQTGGKPLADRRMSRLLK</sequence>
<evidence type="ECO:0000256" key="3">
    <source>
        <dbReference type="ARBA" id="ARBA00009409"/>
    </source>
</evidence>
<evidence type="ECO:0000259" key="15">
    <source>
        <dbReference type="PROSITE" id="PS51066"/>
    </source>
</evidence>
<dbReference type="GO" id="GO:0003906">
    <property type="term" value="F:DNA-(apurinic or apyrimidinic site) endonuclease activity"/>
    <property type="evidence" value="ECO:0007669"/>
    <property type="project" value="InterPro"/>
</dbReference>
<evidence type="ECO:0000256" key="5">
    <source>
        <dbReference type="ARBA" id="ARBA00022763"/>
    </source>
</evidence>
<evidence type="ECO:0000256" key="4">
    <source>
        <dbReference type="ARBA" id="ARBA00022723"/>
    </source>
</evidence>
<feature type="domain" description="Formamidopyrimidine-DNA glycosylase catalytic" evidence="16">
    <location>
        <begin position="2"/>
        <end position="93"/>
    </location>
</feature>
<dbReference type="GO" id="GO:0003684">
    <property type="term" value="F:damaged DNA binding"/>
    <property type="evidence" value="ECO:0007669"/>
    <property type="project" value="InterPro"/>
</dbReference>
<dbReference type="GO" id="GO:0006284">
    <property type="term" value="P:base-excision repair"/>
    <property type="evidence" value="ECO:0007669"/>
    <property type="project" value="InterPro"/>
</dbReference>
<dbReference type="GO" id="GO:0016829">
    <property type="term" value="F:lyase activity"/>
    <property type="evidence" value="ECO:0007669"/>
    <property type="project" value="UniProtKB-KW"/>
</dbReference>
<keyword evidence="9" id="KW-0238">DNA-binding</keyword>
<dbReference type="PANTHER" id="PTHR22993:SF9">
    <property type="entry name" value="FORMAMIDOPYRIMIDINE-DNA GLYCOSYLASE"/>
    <property type="match status" value="1"/>
</dbReference>
<protein>
    <submittedName>
        <fullName evidence="17">DNA lyase</fullName>
    </submittedName>
</protein>
<dbReference type="EMBL" id="MASU01000002">
    <property type="protein sequence ID" value="PXY37544.1"/>
    <property type="molecule type" value="Genomic_DNA"/>
</dbReference>
<evidence type="ECO:0000256" key="2">
    <source>
        <dbReference type="ARBA" id="ARBA00001947"/>
    </source>
</evidence>
<dbReference type="Proteomes" id="UP000247892">
    <property type="component" value="Unassembled WGS sequence"/>
</dbReference>
<keyword evidence="4" id="KW-0479">Metal-binding</keyword>
<evidence type="ECO:0000256" key="10">
    <source>
        <dbReference type="ARBA" id="ARBA00023204"/>
    </source>
</evidence>
<keyword evidence="13" id="KW-0326">Glycosidase</keyword>
<dbReference type="PANTHER" id="PTHR22993">
    <property type="entry name" value="FORMAMIDOPYRIMIDINE-DNA GLYCOSYLASE"/>
    <property type="match status" value="1"/>
</dbReference>
<dbReference type="CDD" id="cd08973">
    <property type="entry name" value="BaFpgNei_N_1"/>
    <property type="match status" value="1"/>
</dbReference>
<comment type="cofactor">
    <cofactor evidence="2">
        <name>Zn(2+)</name>
        <dbReference type="ChEBI" id="CHEBI:29105"/>
    </cofactor>
</comment>
<evidence type="ECO:0000313" key="18">
    <source>
        <dbReference type="Proteomes" id="UP000247892"/>
    </source>
</evidence>
<keyword evidence="11 17" id="KW-0456">Lyase</keyword>
<evidence type="ECO:0000256" key="8">
    <source>
        <dbReference type="ARBA" id="ARBA00022833"/>
    </source>
</evidence>
<dbReference type="AlphaFoldDB" id="A0A318LS37"/>
<gene>
    <name evidence="17" type="ORF">BA062_02545</name>
</gene>
<accession>A0A318LS37</accession>
<evidence type="ECO:0000256" key="1">
    <source>
        <dbReference type="ARBA" id="ARBA00001668"/>
    </source>
</evidence>
<keyword evidence="12" id="KW-0511">Multifunctional enzyme</keyword>
<evidence type="ECO:0000256" key="9">
    <source>
        <dbReference type="ARBA" id="ARBA00023125"/>
    </source>
</evidence>
<dbReference type="Pfam" id="PF06827">
    <property type="entry name" value="zf-FPG_IleRS"/>
    <property type="match status" value="1"/>
</dbReference>
<keyword evidence="6 14" id="KW-0863">Zinc-finger</keyword>
<dbReference type="Gene3D" id="3.20.190.10">
    <property type="entry name" value="MutM-like, N-terminal"/>
    <property type="match status" value="1"/>
</dbReference>
<keyword evidence="7" id="KW-0378">Hydrolase</keyword>
<comment type="caution">
    <text evidence="17">The sequence shown here is derived from an EMBL/GenBank/DDBJ whole genome shotgun (WGS) entry which is preliminary data.</text>
</comment>
<dbReference type="InterPro" id="IPR000214">
    <property type="entry name" value="Znf_DNA_glyclase/AP_lyase"/>
</dbReference>
<dbReference type="OrthoDB" id="9800855at2"/>
<evidence type="ECO:0000313" key="17">
    <source>
        <dbReference type="EMBL" id="PXY37544.1"/>
    </source>
</evidence>
<dbReference type="PROSITE" id="PS51068">
    <property type="entry name" value="FPG_CAT"/>
    <property type="match status" value="1"/>
</dbReference>
<dbReference type="InterPro" id="IPR035937">
    <property type="entry name" value="FPG_N"/>
</dbReference>
<dbReference type="RefSeq" id="WP_110334414.1">
    <property type="nucleotide sequence ID" value="NZ_JBHVKT010000029.1"/>
</dbReference>
<dbReference type="Gene3D" id="1.10.8.50">
    <property type="match status" value="1"/>
</dbReference>
<dbReference type="InterPro" id="IPR012319">
    <property type="entry name" value="FPG_cat"/>
</dbReference>
<keyword evidence="8" id="KW-0862">Zinc</keyword>
<organism evidence="17 18">
    <name type="scientific">Prauserella flavalba</name>
    <dbReference type="NCBI Taxonomy" id="1477506"/>
    <lineage>
        <taxon>Bacteria</taxon>
        <taxon>Bacillati</taxon>
        <taxon>Actinomycetota</taxon>
        <taxon>Actinomycetes</taxon>
        <taxon>Pseudonocardiales</taxon>
        <taxon>Pseudonocardiaceae</taxon>
        <taxon>Prauserella</taxon>
    </lineage>
</organism>
<dbReference type="InterPro" id="IPR015886">
    <property type="entry name" value="H2TH_FPG"/>
</dbReference>
<evidence type="ECO:0000256" key="6">
    <source>
        <dbReference type="ARBA" id="ARBA00022771"/>
    </source>
</evidence>
<evidence type="ECO:0000259" key="16">
    <source>
        <dbReference type="PROSITE" id="PS51068"/>
    </source>
</evidence>
<dbReference type="SUPFAM" id="SSF46946">
    <property type="entry name" value="S13-like H2TH domain"/>
    <property type="match status" value="1"/>
</dbReference>
<comment type="catalytic activity">
    <reaction evidence="1">
        <text>Hydrolysis of DNA containing ring-opened 7-methylguanine residues, releasing 2,6-diamino-4-hydroxy-5-(N-methyl)formamidopyrimidine.</text>
        <dbReference type="EC" id="3.2.2.23"/>
    </reaction>
</comment>
<comment type="similarity">
    <text evidence="3">Belongs to the FPG family.</text>
</comment>
<evidence type="ECO:0000256" key="7">
    <source>
        <dbReference type="ARBA" id="ARBA00022801"/>
    </source>
</evidence>
<feature type="domain" description="FPG-type" evidence="15">
    <location>
        <begin position="253"/>
        <end position="287"/>
    </location>
</feature>
<evidence type="ECO:0000256" key="11">
    <source>
        <dbReference type="ARBA" id="ARBA00023239"/>
    </source>
</evidence>